<dbReference type="Proteomes" id="UP000813463">
    <property type="component" value="Chromosome 1"/>
</dbReference>
<evidence type="ECO:0000313" key="2">
    <source>
        <dbReference type="Proteomes" id="UP000813463"/>
    </source>
</evidence>
<organism evidence="2 3">
    <name type="scientific">Spinacia oleracea</name>
    <name type="common">Spinach</name>
    <dbReference type="NCBI Taxonomy" id="3562"/>
    <lineage>
        <taxon>Eukaryota</taxon>
        <taxon>Viridiplantae</taxon>
        <taxon>Streptophyta</taxon>
        <taxon>Embryophyta</taxon>
        <taxon>Tracheophyta</taxon>
        <taxon>Spermatophyta</taxon>
        <taxon>Magnoliopsida</taxon>
        <taxon>eudicotyledons</taxon>
        <taxon>Gunneridae</taxon>
        <taxon>Pentapetalae</taxon>
        <taxon>Caryophyllales</taxon>
        <taxon>Chenopodiaceae</taxon>
        <taxon>Chenopodioideae</taxon>
        <taxon>Anserineae</taxon>
        <taxon>Spinacia</taxon>
    </lineage>
</organism>
<gene>
    <name evidence="3" type="primary">LOC130470724</name>
</gene>
<reference evidence="3" key="2">
    <citation type="submission" date="2025-08" db="UniProtKB">
        <authorList>
            <consortium name="RefSeq"/>
        </authorList>
    </citation>
    <scope>IDENTIFICATION</scope>
    <source>
        <tissue evidence="3">Leaf</tissue>
    </source>
</reference>
<dbReference type="Pfam" id="PF13456">
    <property type="entry name" value="RVT_3"/>
    <property type="match status" value="1"/>
</dbReference>
<name>A0ABM3RNN3_SPIOL</name>
<proteinExistence type="predicted"/>
<dbReference type="GeneID" id="130470724"/>
<evidence type="ECO:0000313" key="3">
    <source>
        <dbReference type="RefSeq" id="XP_056697225.1"/>
    </source>
</evidence>
<keyword evidence="2" id="KW-1185">Reference proteome</keyword>
<evidence type="ECO:0000259" key="1">
    <source>
        <dbReference type="Pfam" id="PF13456"/>
    </source>
</evidence>
<accession>A0ABM3RNN3</accession>
<reference evidence="2" key="1">
    <citation type="journal article" date="2021" name="Nat. Commun.">
        <title>Genomic analyses provide insights into spinach domestication and the genetic basis of agronomic traits.</title>
        <authorList>
            <person name="Cai X."/>
            <person name="Sun X."/>
            <person name="Xu C."/>
            <person name="Sun H."/>
            <person name="Wang X."/>
            <person name="Ge C."/>
            <person name="Zhang Z."/>
            <person name="Wang Q."/>
            <person name="Fei Z."/>
            <person name="Jiao C."/>
            <person name="Wang Q."/>
        </authorList>
    </citation>
    <scope>NUCLEOTIDE SEQUENCE [LARGE SCALE GENOMIC DNA]</scope>
    <source>
        <strain evidence="2">cv. Varoflay</strain>
    </source>
</reference>
<dbReference type="InterPro" id="IPR002156">
    <property type="entry name" value="RNaseH_domain"/>
</dbReference>
<feature type="domain" description="RNase H type-1" evidence="1">
    <location>
        <begin position="29"/>
        <end position="99"/>
    </location>
</feature>
<sequence>MLMEEELSGRKLENDFLAPPLSKRRHFIAKNLSIPFLEVETDVKSPMIMLDNADSNPHHELATSIDDIAFLVNNTNWIVVFLHIHRECNLVAHQLAGHALSMEVRHKQHFKVPDCARIAYAIDLEHMGSRSN</sequence>
<dbReference type="RefSeq" id="XP_056697225.1">
    <property type="nucleotide sequence ID" value="XM_056841247.1"/>
</dbReference>
<protein>
    <recommendedName>
        <fullName evidence="1">RNase H type-1 domain-containing protein</fullName>
    </recommendedName>
</protein>